<dbReference type="Proteomes" id="UP001632038">
    <property type="component" value="Unassembled WGS sequence"/>
</dbReference>
<name>A0ABD3CJ51_9LAMI</name>
<gene>
    <name evidence="2" type="ORF">CASFOL_026267</name>
</gene>
<dbReference type="Pfam" id="PF00078">
    <property type="entry name" value="RVT_1"/>
    <property type="match status" value="1"/>
</dbReference>
<dbReference type="EMBL" id="JAVIJP010000033">
    <property type="protein sequence ID" value="KAL3629955.1"/>
    <property type="molecule type" value="Genomic_DNA"/>
</dbReference>
<feature type="domain" description="Reverse transcriptase" evidence="1">
    <location>
        <begin position="131"/>
        <end position="303"/>
    </location>
</feature>
<dbReference type="AlphaFoldDB" id="A0ABD3CJ51"/>
<accession>A0ABD3CJ51</accession>
<dbReference type="InterPro" id="IPR000477">
    <property type="entry name" value="RT_dom"/>
</dbReference>
<comment type="caution">
    <text evidence="2">The sequence shown here is derived from an EMBL/GenBank/DDBJ whole genome shotgun (WGS) entry which is preliminary data.</text>
</comment>
<protein>
    <recommendedName>
        <fullName evidence="1">Reverse transcriptase domain-containing protein</fullName>
    </recommendedName>
</protein>
<organism evidence="2 3">
    <name type="scientific">Castilleja foliolosa</name>
    <dbReference type="NCBI Taxonomy" id="1961234"/>
    <lineage>
        <taxon>Eukaryota</taxon>
        <taxon>Viridiplantae</taxon>
        <taxon>Streptophyta</taxon>
        <taxon>Embryophyta</taxon>
        <taxon>Tracheophyta</taxon>
        <taxon>Spermatophyta</taxon>
        <taxon>Magnoliopsida</taxon>
        <taxon>eudicotyledons</taxon>
        <taxon>Gunneridae</taxon>
        <taxon>Pentapetalae</taxon>
        <taxon>asterids</taxon>
        <taxon>lamiids</taxon>
        <taxon>Lamiales</taxon>
        <taxon>Orobanchaceae</taxon>
        <taxon>Pedicularideae</taxon>
        <taxon>Castillejinae</taxon>
        <taxon>Castilleja</taxon>
    </lineage>
</organism>
<dbReference type="PANTHER" id="PTHR19446">
    <property type="entry name" value="REVERSE TRANSCRIPTASES"/>
    <property type="match status" value="1"/>
</dbReference>
<dbReference type="CDD" id="cd01650">
    <property type="entry name" value="RT_nLTR_like"/>
    <property type="match status" value="1"/>
</dbReference>
<evidence type="ECO:0000313" key="3">
    <source>
        <dbReference type="Proteomes" id="UP001632038"/>
    </source>
</evidence>
<keyword evidence="3" id="KW-1185">Reference proteome</keyword>
<dbReference type="PROSITE" id="PS50878">
    <property type="entry name" value="RT_POL"/>
    <property type="match status" value="1"/>
</dbReference>
<dbReference type="SUPFAM" id="SSF56672">
    <property type="entry name" value="DNA/RNA polymerases"/>
    <property type="match status" value="1"/>
</dbReference>
<evidence type="ECO:0000259" key="1">
    <source>
        <dbReference type="PROSITE" id="PS50878"/>
    </source>
</evidence>
<sequence length="303" mass="34445">MAEGDKNTKFYHAVIKEKRARNKLIVHDDMGDIISDPKIIGDMAATHFENLFKATPYHIDKDLFSCITKTLSQQDNNDLMTLPTKTEILTAINKISANSSPGSDGFTRVFYSHCWDIIADDLTALIHGFYKGDQMSKLNSLSTLVLIPKIQKPKGIGDYRPISLSNFPGKIISRIIADRLGKTLPKVIDETQFGFLKGRNIHEAIALVHEMTQQLDRKINGGNVMFKIDMSKAYDRLEWRFLIHCLRAMGYCEDFVDLIYRNICSICYTISINGFNYGRFNSQRGLRQGDPLSPLLFIIAQQR</sequence>
<reference evidence="3" key="1">
    <citation type="journal article" date="2024" name="IScience">
        <title>Strigolactones Initiate the Formation of Haustorium-like Structures in Castilleja.</title>
        <authorList>
            <person name="Buerger M."/>
            <person name="Peterson D."/>
            <person name="Chory J."/>
        </authorList>
    </citation>
    <scope>NUCLEOTIDE SEQUENCE [LARGE SCALE GENOMIC DNA]</scope>
</reference>
<proteinExistence type="predicted"/>
<dbReference type="InterPro" id="IPR043502">
    <property type="entry name" value="DNA/RNA_pol_sf"/>
</dbReference>
<evidence type="ECO:0000313" key="2">
    <source>
        <dbReference type="EMBL" id="KAL3629955.1"/>
    </source>
</evidence>